<dbReference type="GO" id="GO:0030687">
    <property type="term" value="C:preribosome, large subunit precursor"/>
    <property type="evidence" value="ECO:0007669"/>
    <property type="project" value="TreeGrafter"/>
</dbReference>
<dbReference type="GO" id="GO:0000027">
    <property type="term" value="P:ribosomal large subunit assembly"/>
    <property type="evidence" value="ECO:0007669"/>
    <property type="project" value="TreeGrafter"/>
</dbReference>
<dbReference type="SUPFAM" id="SSF53300">
    <property type="entry name" value="vWA-like"/>
    <property type="match status" value="1"/>
</dbReference>
<dbReference type="EMBL" id="DG000048">
    <property type="protein sequence ID" value="GAA24992.1"/>
    <property type="molecule type" value="Genomic_DNA"/>
</dbReference>
<evidence type="ECO:0000256" key="1">
    <source>
        <dbReference type="ARBA" id="ARBA00022741"/>
    </source>
</evidence>
<feature type="non-terminal residue" evidence="3">
    <location>
        <position position="1"/>
    </location>
</feature>
<dbReference type="GO" id="GO:0000055">
    <property type="term" value="P:ribosomal large subunit export from nucleus"/>
    <property type="evidence" value="ECO:0007669"/>
    <property type="project" value="TreeGrafter"/>
</dbReference>
<keyword evidence="1" id="KW-0547">Nucleotide-binding</keyword>
<protein>
    <submittedName>
        <fullName evidence="3">K7_Mdn1bp</fullName>
    </submittedName>
</protein>
<dbReference type="PANTHER" id="PTHR48103:SF2">
    <property type="entry name" value="MIDASIN"/>
    <property type="match status" value="1"/>
</dbReference>
<dbReference type="PANTHER" id="PTHR48103">
    <property type="entry name" value="MIDASIN-RELATED"/>
    <property type="match status" value="1"/>
</dbReference>
<gene>
    <name evidence="3" type="primary">K7_MDN1b</name>
    <name evidence="3" type="ORF">SYK7_046761</name>
</gene>
<name>G2WIU9_YEASK</name>
<dbReference type="HOGENOM" id="CLU_122952_0_0_1"/>
<reference evidence="3 4" key="1">
    <citation type="journal article" date="2011" name="DNA Res.">
        <title>Whole-genome sequencing of sake yeast Saccharomyces cerevisiae Kyokai no. 7.</title>
        <authorList>
            <person name="Akao T."/>
            <person name="Yashiro I."/>
            <person name="Hosoyama A."/>
            <person name="Kitagaki H."/>
            <person name="Horikawa H."/>
            <person name="Watanabe D."/>
            <person name="Akada R."/>
            <person name="Ando Y."/>
            <person name="Harashima S."/>
            <person name="Inoue T."/>
            <person name="Inoue Y."/>
            <person name="Kajiwara S."/>
            <person name="Kitamoto K."/>
            <person name="Kitamoto N."/>
            <person name="Kobayashi O."/>
            <person name="Kuhara S."/>
            <person name="Masubuchi T."/>
            <person name="Mizoguchi H."/>
            <person name="Nakao Y."/>
            <person name="Nakazato A."/>
            <person name="Namise M."/>
            <person name="Oba T."/>
            <person name="Ogata T."/>
            <person name="Ohta A."/>
            <person name="Sato M."/>
            <person name="Shibasaki S."/>
            <person name="Takatsume Y."/>
            <person name="Tanimoto S."/>
            <person name="Tsuboi H."/>
            <person name="Nishimura A."/>
            <person name="Yoda K."/>
            <person name="Ishikawa T."/>
            <person name="Iwashita K."/>
            <person name="Fujita N."/>
            <person name="Shimoi H."/>
        </authorList>
    </citation>
    <scope>NUCLEOTIDE SEQUENCE [LARGE SCALE GENOMIC DNA]</scope>
    <source>
        <strain evidence="4">Kyokai no. 7 / NBRC 101557</strain>
    </source>
</reference>
<accession>G2WIU9</accession>
<organism evidence="3 4">
    <name type="scientific">Saccharomyces cerevisiae (strain Kyokai no. 7 / NBRC 101557)</name>
    <name type="common">Baker's yeast</name>
    <dbReference type="NCBI Taxonomy" id="721032"/>
    <lineage>
        <taxon>Eukaryota</taxon>
        <taxon>Fungi</taxon>
        <taxon>Dikarya</taxon>
        <taxon>Ascomycota</taxon>
        <taxon>Saccharomycotina</taxon>
        <taxon>Saccharomycetes</taxon>
        <taxon>Saccharomycetales</taxon>
        <taxon>Saccharomycetaceae</taxon>
        <taxon>Saccharomyces</taxon>
    </lineage>
</organism>
<dbReference type="GO" id="GO:0005524">
    <property type="term" value="F:ATP binding"/>
    <property type="evidence" value="ECO:0007669"/>
    <property type="project" value="UniProtKB-KW"/>
</dbReference>
<evidence type="ECO:0000313" key="3">
    <source>
        <dbReference type="EMBL" id="GAA24992.1"/>
    </source>
</evidence>
<keyword evidence="2" id="KW-0067">ATP-binding</keyword>
<dbReference type="AlphaFoldDB" id="G2WIU9"/>
<sequence length="158" mass="18444">KEVHSFDQQFSNESGARAFQWFGFQETKTDVKKLVAESTKIFERARAMVHNDQWQLEIVISDGICEDHETIQKLVRRARENKIMLVFVIIDGITSNESILDMSQVNYIPDQYGNPQLKITKYLDTFPFEFYVVVHDISELPEMLSLILRQYFTDLASS</sequence>
<proteinExistence type="predicted"/>
<evidence type="ECO:0000313" key="4">
    <source>
        <dbReference type="Proteomes" id="UP000001608"/>
    </source>
</evidence>
<comment type="caution">
    <text evidence="3">The sequence shown here is derived from an EMBL/GenBank/DDBJ whole genome shotgun (WGS) entry which is preliminary data.</text>
</comment>
<dbReference type="GO" id="GO:0005634">
    <property type="term" value="C:nucleus"/>
    <property type="evidence" value="ECO:0007669"/>
    <property type="project" value="TreeGrafter"/>
</dbReference>
<dbReference type="InterPro" id="IPR036465">
    <property type="entry name" value="vWFA_dom_sf"/>
</dbReference>
<evidence type="ECO:0000256" key="2">
    <source>
        <dbReference type="ARBA" id="ARBA00022840"/>
    </source>
</evidence>
<dbReference type="Proteomes" id="UP000001608">
    <property type="component" value="Chromosome 12"/>
</dbReference>